<protein>
    <submittedName>
        <fullName evidence="1">Uncharacterized protein</fullName>
    </submittedName>
</protein>
<sequence>MPFFVGPANGIVAAMAVYVLAYRAAGGERFAGSVAFRRPAGAQSAIIDGAARNADGADGACDAGDAGDAGAGDMYGSGADGACAAGDARAAHAMGDARGSDAASGALAAREAIEANGAARGAADDIREGRA</sequence>
<accession>A0A9D3ACZ1</accession>
<dbReference type="AlphaFoldDB" id="A0A9D3ACZ1"/>
<dbReference type="Proteomes" id="UP000789325">
    <property type="component" value="Unassembled WGS sequence"/>
</dbReference>
<evidence type="ECO:0000313" key="1">
    <source>
        <dbReference type="EMBL" id="HJH43293.1"/>
    </source>
</evidence>
<proteinExistence type="predicted"/>
<gene>
    <name evidence="1" type="ORF">K8V16_05795</name>
</gene>
<reference evidence="1" key="1">
    <citation type="journal article" date="2021" name="PeerJ">
        <title>Extensive microbial diversity within the chicken gut microbiome revealed by metagenomics and culture.</title>
        <authorList>
            <person name="Gilroy R."/>
            <person name="Ravi A."/>
            <person name="Getino M."/>
            <person name="Pursley I."/>
            <person name="Horton D.L."/>
            <person name="Alikhan N.F."/>
            <person name="Baker D."/>
            <person name="Gharbi K."/>
            <person name="Hall N."/>
            <person name="Watson M."/>
            <person name="Adriaenssens E.M."/>
            <person name="Foster-Nyarko E."/>
            <person name="Jarju S."/>
            <person name="Secka A."/>
            <person name="Antonio M."/>
            <person name="Oren A."/>
            <person name="Chaudhuri R.R."/>
            <person name="La Ragione R."/>
            <person name="Hildebrand F."/>
            <person name="Pallen M.J."/>
        </authorList>
    </citation>
    <scope>NUCLEOTIDE SEQUENCE</scope>
    <source>
        <strain evidence="1">USAMLcec12-2067</strain>
    </source>
</reference>
<dbReference type="EMBL" id="DYZL01000118">
    <property type="protein sequence ID" value="HJH43293.1"/>
    <property type="molecule type" value="Genomic_DNA"/>
</dbReference>
<comment type="caution">
    <text evidence="1">The sequence shown here is derived from an EMBL/GenBank/DDBJ whole genome shotgun (WGS) entry which is preliminary data.</text>
</comment>
<organism evidence="1 2">
    <name type="scientific">Rubneribacter badeniensis</name>
    <dbReference type="NCBI Taxonomy" id="2070688"/>
    <lineage>
        <taxon>Bacteria</taxon>
        <taxon>Bacillati</taxon>
        <taxon>Actinomycetota</taxon>
        <taxon>Coriobacteriia</taxon>
        <taxon>Eggerthellales</taxon>
        <taxon>Eggerthellaceae</taxon>
        <taxon>Rubneribacter</taxon>
    </lineage>
</organism>
<name>A0A9D3ACZ1_9ACTN</name>
<reference evidence="1" key="2">
    <citation type="submission" date="2021-09" db="EMBL/GenBank/DDBJ databases">
        <authorList>
            <person name="Gilroy R."/>
        </authorList>
    </citation>
    <scope>NUCLEOTIDE SEQUENCE</scope>
    <source>
        <strain evidence="1">USAMLcec12-2067</strain>
    </source>
</reference>
<evidence type="ECO:0000313" key="2">
    <source>
        <dbReference type="Proteomes" id="UP000789325"/>
    </source>
</evidence>